<sequence length="600" mass="67924">MPYIRALKFESTFYSFMKALKYLNKYFSKYKYRLILGIIITVCSKILALQVPQIIRNSVNTAEDYSKGLITDIAVVKADLLNNILLIVGVALLSGFFTFLMRQTIIVMSRLIEFDLKNEIYAQYQRLSLNFYKKNQTGDLMNRISEDVSKVRMYFGPAIMYTMNMLVLFVVAIIKMYSIDPKLTTYTLLPLPVLSVSIYILSRIINKRSTIVQQYLSKLTANAQETFSGISILKSYGIENKAIAEFEDLTNTTKEKNIDLFKAQALFFPLMILLIGISNVMVVYIGGLRYIEGSISLGVIAEFIMYVNMLTWPVAVVGWVTSIIQQAEASQKRINEFLKHEPEIKNNQLKPSTINGKIEFKNVTFTYDDTDITALDNVSFTIKRGETLAILGNTGSGKSTIINLIARLYDVSNGSINIDNKNIEQLNLDNLRQSIGFVPQEAFLFSDTIKNNIKFGDENASDKKIEQAAKDAYIHHNIIDFNEGYDTYVGERGVTLSGGQKQRISIARAIIKNPQILIFDDCLSAVDTETEEIILNNLYKISKNKTSVIVSHRISSVKNADKIIVLNKGKIIQQGSHTELVAIDGYYKELFDQQLLEKEI</sequence>
<keyword evidence="8 9" id="KW-0472">Membrane</keyword>
<evidence type="ECO:0000256" key="4">
    <source>
        <dbReference type="ARBA" id="ARBA00022692"/>
    </source>
</evidence>
<evidence type="ECO:0000256" key="5">
    <source>
        <dbReference type="ARBA" id="ARBA00022741"/>
    </source>
</evidence>
<dbReference type="CDD" id="cd18541">
    <property type="entry name" value="ABC_6TM_TmrB_like"/>
    <property type="match status" value="1"/>
</dbReference>
<evidence type="ECO:0000313" key="12">
    <source>
        <dbReference type="EMBL" id="SDW76912.1"/>
    </source>
</evidence>
<evidence type="ECO:0000256" key="7">
    <source>
        <dbReference type="ARBA" id="ARBA00022989"/>
    </source>
</evidence>
<feature type="transmembrane region" description="Helical" evidence="9">
    <location>
        <begin position="303"/>
        <end position="324"/>
    </location>
</feature>
<reference evidence="12 13" key="1">
    <citation type="submission" date="2016-10" db="EMBL/GenBank/DDBJ databases">
        <authorList>
            <person name="de Groot N.N."/>
        </authorList>
    </citation>
    <scope>NUCLEOTIDE SEQUENCE [LARGE SCALE GENOMIC DNA]</scope>
    <source>
        <strain evidence="12 13">DSM 24956</strain>
    </source>
</reference>
<feature type="transmembrane region" description="Helical" evidence="9">
    <location>
        <begin position="34"/>
        <end position="55"/>
    </location>
</feature>
<dbReference type="PROSITE" id="PS00211">
    <property type="entry name" value="ABC_TRANSPORTER_1"/>
    <property type="match status" value="1"/>
</dbReference>
<comment type="subcellular location">
    <subcellularLocation>
        <location evidence="1">Cell membrane</location>
        <topology evidence="1">Multi-pass membrane protein</topology>
    </subcellularLocation>
</comment>
<organism evidence="12 13">
    <name type="scientific">Lutibacter oricola</name>
    <dbReference type="NCBI Taxonomy" id="762486"/>
    <lineage>
        <taxon>Bacteria</taxon>
        <taxon>Pseudomonadati</taxon>
        <taxon>Bacteroidota</taxon>
        <taxon>Flavobacteriia</taxon>
        <taxon>Flavobacteriales</taxon>
        <taxon>Flavobacteriaceae</taxon>
        <taxon>Lutibacter</taxon>
    </lineage>
</organism>
<keyword evidence="7 9" id="KW-1133">Transmembrane helix</keyword>
<dbReference type="AlphaFoldDB" id="A0A1H2W8E1"/>
<dbReference type="Gene3D" id="3.40.50.300">
    <property type="entry name" value="P-loop containing nucleotide triphosphate hydrolases"/>
    <property type="match status" value="1"/>
</dbReference>
<accession>A0A1H2W8E1</accession>
<dbReference type="InterPro" id="IPR017871">
    <property type="entry name" value="ABC_transporter-like_CS"/>
</dbReference>
<dbReference type="PROSITE" id="PS50929">
    <property type="entry name" value="ABC_TM1F"/>
    <property type="match status" value="1"/>
</dbReference>
<dbReference type="InterPro" id="IPR003593">
    <property type="entry name" value="AAA+_ATPase"/>
</dbReference>
<dbReference type="SUPFAM" id="SSF90123">
    <property type="entry name" value="ABC transporter transmembrane region"/>
    <property type="match status" value="1"/>
</dbReference>
<feature type="domain" description="ABC transmembrane type-1" evidence="11">
    <location>
        <begin position="35"/>
        <end position="326"/>
    </location>
</feature>
<evidence type="ECO:0000256" key="3">
    <source>
        <dbReference type="ARBA" id="ARBA00022475"/>
    </source>
</evidence>
<proteinExistence type="predicted"/>
<dbReference type="PANTHER" id="PTHR43394">
    <property type="entry name" value="ATP-DEPENDENT PERMEASE MDL1, MITOCHONDRIAL"/>
    <property type="match status" value="1"/>
</dbReference>
<name>A0A1H2W8E1_9FLAO</name>
<dbReference type="SMART" id="SM00382">
    <property type="entry name" value="AAA"/>
    <property type="match status" value="1"/>
</dbReference>
<dbReference type="InterPro" id="IPR027417">
    <property type="entry name" value="P-loop_NTPase"/>
</dbReference>
<dbReference type="InterPro" id="IPR011527">
    <property type="entry name" value="ABC1_TM_dom"/>
</dbReference>
<dbReference type="GO" id="GO:0015421">
    <property type="term" value="F:ABC-type oligopeptide transporter activity"/>
    <property type="evidence" value="ECO:0007669"/>
    <property type="project" value="TreeGrafter"/>
</dbReference>
<dbReference type="GO" id="GO:0005886">
    <property type="term" value="C:plasma membrane"/>
    <property type="evidence" value="ECO:0007669"/>
    <property type="project" value="UniProtKB-SubCell"/>
</dbReference>
<keyword evidence="13" id="KW-1185">Reference proteome</keyword>
<gene>
    <name evidence="12" type="ORF">SAMN05444411_102137</name>
</gene>
<evidence type="ECO:0000256" key="8">
    <source>
        <dbReference type="ARBA" id="ARBA00023136"/>
    </source>
</evidence>
<dbReference type="Pfam" id="PF00664">
    <property type="entry name" value="ABC_membrane"/>
    <property type="match status" value="1"/>
</dbReference>
<evidence type="ECO:0000313" key="13">
    <source>
        <dbReference type="Proteomes" id="UP000199595"/>
    </source>
</evidence>
<feature type="domain" description="ABC transporter" evidence="10">
    <location>
        <begin position="358"/>
        <end position="593"/>
    </location>
</feature>
<dbReference type="Proteomes" id="UP000199595">
    <property type="component" value="Unassembled WGS sequence"/>
</dbReference>
<evidence type="ECO:0000256" key="6">
    <source>
        <dbReference type="ARBA" id="ARBA00022840"/>
    </source>
</evidence>
<dbReference type="InterPro" id="IPR003439">
    <property type="entry name" value="ABC_transporter-like_ATP-bd"/>
</dbReference>
<dbReference type="FunFam" id="3.40.50.300:FF:000221">
    <property type="entry name" value="Multidrug ABC transporter ATP-binding protein"/>
    <property type="match status" value="1"/>
</dbReference>
<evidence type="ECO:0000256" key="9">
    <source>
        <dbReference type="SAM" id="Phobius"/>
    </source>
</evidence>
<dbReference type="SUPFAM" id="SSF52540">
    <property type="entry name" value="P-loop containing nucleoside triphosphate hydrolases"/>
    <property type="match status" value="1"/>
</dbReference>
<protein>
    <submittedName>
        <fullName evidence="12">ATP-binding cassette, subfamily B</fullName>
    </submittedName>
</protein>
<dbReference type="Pfam" id="PF00005">
    <property type="entry name" value="ABC_tran"/>
    <property type="match status" value="1"/>
</dbReference>
<dbReference type="InterPro" id="IPR036640">
    <property type="entry name" value="ABC1_TM_sf"/>
</dbReference>
<feature type="transmembrane region" description="Helical" evidence="9">
    <location>
        <begin position="266"/>
        <end position="291"/>
    </location>
</feature>
<dbReference type="PANTHER" id="PTHR43394:SF1">
    <property type="entry name" value="ATP-BINDING CASSETTE SUB-FAMILY B MEMBER 10, MITOCHONDRIAL"/>
    <property type="match status" value="1"/>
</dbReference>
<feature type="transmembrane region" description="Helical" evidence="9">
    <location>
        <begin position="158"/>
        <end position="177"/>
    </location>
</feature>
<evidence type="ECO:0000259" key="10">
    <source>
        <dbReference type="PROSITE" id="PS50893"/>
    </source>
</evidence>
<keyword evidence="5" id="KW-0547">Nucleotide-binding</keyword>
<dbReference type="InterPro" id="IPR039421">
    <property type="entry name" value="Type_1_exporter"/>
</dbReference>
<dbReference type="STRING" id="762486.SAMN05444411_102137"/>
<dbReference type="PROSITE" id="PS50893">
    <property type="entry name" value="ABC_TRANSPORTER_2"/>
    <property type="match status" value="1"/>
</dbReference>
<evidence type="ECO:0000256" key="2">
    <source>
        <dbReference type="ARBA" id="ARBA00022448"/>
    </source>
</evidence>
<keyword evidence="2" id="KW-0813">Transport</keyword>
<dbReference type="EMBL" id="FNNJ01000002">
    <property type="protein sequence ID" value="SDW76912.1"/>
    <property type="molecule type" value="Genomic_DNA"/>
</dbReference>
<keyword evidence="6 12" id="KW-0067">ATP-binding</keyword>
<dbReference type="GO" id="GO:0005524">
    <property type="term" value="F:ATP binding"/>
    <property type="evidence" value="ECO:0007669"/>
    <property type="project" value="UniProtKB-KW"/>
</dbReference>
<dbReference type="Gene3D" id="1.20.1560.10">
    <property type="entry name" value="ABC transporter type 1, transmembrane domain"/>
    <property type="match status" value="1"/>
</dbReference>
<dbReference type="GO" id="GO:0016887">
    <property type="term" value="F:ATP hydrolysis activity"/>
    <property type="evidence" value="ECO:0007669"/>
    <property type="project" value="InterPro"/>
</dbReference>
<feature type="transmembrane region" description="Helical" evidence="9">
    <location>
        <begin position="183"/>
        <end position="201"/>
    </location>
</feature>
<keyword evidence="4 9" id="KW-0812">Transmembrane</keyword>
<evidence type="ECO:0000259" key="11">
    <source>
        <dbReference type="PROSITE" id="PS50929"/>
    </source>
</evidence>
<feature type="transmembrane region" description="Helical" evidence="9">
    <location>
        <begin position="80"/>
        <end position="101"/>
    </location>
</feature>
<evidence type="ECO:0000256" key="1">
    <source>
        <dbReference type="ARBA" id="ARBA00004651"/>
    </source>
</evidence>
<keyword evidence="3" id="KW-1003">Cell membrane</keyword>